<dbReference type="GO" id="GO:0010181">
    <property type="term" value="F:FMN binding"/>
    <property type="evidence" value="ECO:0007669"/>
    <property type="project" value="InterPro"/>
</dbReference>
<keyword evidence="5" id="KW-0560">Oxidoreductase</keyword>
<protein>
    <submittedName>
        <fullName evidence="7">NADH:flavin oxidoreductase/NADH oxidase</fullName>
    </submittedName>
</protein>
<proteinExistence type="predicted"/>
<evidence type="ECO:0000259" key="6">
    <source>
        <dbReference type="Pfam" id="PF00724"/>
    </source>
</evidence>
<dbReference type="InterPro" id="IPR044152">
    <property type="entry name" value="YqjM-like"/>
</dbReference>
<dbReference type="Proteomes" id="UP000298588">
    <property type="component" value="Chromosome"/>
</dbReference>
<evidence type="ECO:0000313" key="8">
    <source>
        <dbReference type="Proteomes" id="UP000298588"/>
    </source>
</evidence>
<dbReference type="PANTHER" id="PTHR43303">
    <property type="entry name" value="NADPH DEHYDROGENASE C23G7.10C-RELATED"/>
    <property type="match status" value="1"/>
</dbReference>
<keyword evidence="3" id="KW-0288">FMN</keyword>
<evidence type="ECO:0000256" key="2">
    <source>
        <dbReference type="ARBA" id="ARBA00022630"/>
    </source>
</evidence>
<gene>
    <name evidence="7" type="ORF">E8L99_16075</name>
</gene>
<dbReference type="InterPro" id="IPR013785">
    <property type="entry name" value="Aldolase_TIM"/>
</dbReference>
<sequence>MSLLFSPFDIGPVELPNRIVVAPMCQYSADDGCMNDWHMQHLMNLAMSGAGLVVVEATGVERIGRITHGCVGLYSDANEAAMAKVIAAARTVALPGTAFGIQIGHAGRKASSQRPWEGGAALPPGADPWPTVAASAEPFDAGWHMPKAMDEADMARILEAFVQAAKRAARIGFEAVELHMAHGYLLHNVMSPLSNHRTDRYGGSRDARFAWPLEIARAVRAALPADVALGARITGQDWADDGLQVEDAVALSAALKEAGLDFICVSSGGGSPKARVKVSPGYQVPFAKAVKDGTGIATRAVGLIADPRHAEEIIASAAADMVALGRGFLDNPRWGWHAADVLGADLPRPKQYVRASAKLWPGAALARPAAV</sequence>
<keyword evidence="2" id="KW-0285">Flavoprotein</keyword>
<dbReference type="CDD" id="cd02932">
    <property type="entry name" value="OYE_YqiM_FMN"/>
    <property type="match status" value="1"/>
</dbReference>
<dbReference type="KEGG" id="paqt:E8L99_16075"/>
<dbReference type="RefSeq" id="WP_137100497.1">
    <property type="nucleotide sequence ID" value="NZ_CP039865.1"/>
</dbReference>
<feature type="domain" description="NADH:flavin oxidoreductase/NADH oxidase N-terminal" evidence="6">
    <location>
        <begin position="4"/>
        <end position="335"/>
    </location>
</feature>
<dbReference type="GO" id="GO:0003959">
    <property type="term" value="F:NADPH dehydrogenase activity"/>
    <property type="evidence" value="ECO:0007669"/>
    <property type="project" value="InterPro"/>
</dbReference>
<reference evidence="7 8" key="1">
    <citation type="submission" date="2019-04" db="EMBL/GenBank/DDBJ databases">
        <title>Phreatobacter aquaticus sp. nov.</title>
        <authorList>
            <person name="Choi A."/>
            <person name="Baek K."/>
        </authorList>
    </citation>
    <scope>NUCLEOTIDE SEQUENCE [LARGE SCALE GENOMIC DNA]</scope>
    <source>
        <strain evidence="7 8">NMCR1094</strain>
    </source>
</reference>
<dbReference type="OrthoDB" id="9784632at2"/>
<dbReference type="AlphaFoldDB" id="A0A4D7QIB7"/>
<dbReference type="GO" id="GO:0050661">
    <property type="term" value="F:NADP binding"/>
    <property type="evidence" value="ECO:0007669"/>
    <property type="project" value="InterPro"/>
</dbReference>
<dbReference type="Gene3D" id="3.20.20.70">
    <property type="entry name" value="Aldolase class I"/>
    <property type="match status" value="1"/>
</dbReference>
<evidence type="ECO:0000256" key="1">
    <source>
        <dbReference type="ARBA" id="ARBA00001917"/>
    </source>
</evidence>
<evidence type="ECO:0000256" key="3">
    <source>
        <dbReference type="ARBA" id="ARBA00022643"/>
    </source>
</evidence>
<keyword evidence="4" id="KW-0521">NADP</keyword>
<organism evidence="7 8">
    <name type="scientific">Phreatobacter aquaticus</name>
    <dbReference type="NCBI Taxonomy" id="2570229"/>
    <lineage>
        <taxon>Bacteria</taxon>
        <taxon>Pseudomonadati</taxon>
        <taxon>Pseudomonadota</taxon>
        <taxon>Alphaproteobacteria</taxon>
        <taxon>Hyphomicrobiales</taxon>
        <taxon>Phreatobacteraceae</taxon>
        <taxon>Phreatobacter</taxon>
    </lineage>
</organism>
<evidence type="ECO:0000313" key="7">
    <source>
        <dbReference type="EMBL" id="QCK87168.1"/>
    </source>
</evidence>
<dbReference type="SUPFAM" id="SSF51395">
    <property type="entry name" value="FMN-linked oxidoreductases"/>
    <property type="match status" value="1"/>
</dbReference>
<name>A0A4D7QIB7_9HYPH</name>
<dbReference type="Pfam" id="PF00724">
    <property type="entry name" value="Oxidored_FMN"/>
    <property type="match status" value="1"/>
</dbReference>
<accession>A0A4D7QIB7</accession>
<dbReference type="EMBL" id="CP039865">
    <property type="protein sequence ID" value="QCK87168.1"/>
    <property type="molecule type" value="Genomic_DNA"/>
</dbReference>
<evidence type="ECO:0000256" key="5">
    <source>
        <dbReference type="ARBA" id="ARBA00023002"/>
    </source>
</evidence>
<evidence type="ECO:0000256" key="4">
    <source>
        <dbReference type="ARBA" id="ARBA00022857"/>
    </source>
</evidence>
<dbReference type="InterPro" id="IPR001155">
    <property type="entry name" value="OxRdtase_FMN_N"/>
</dbReference>
<keyword evidence="8" id="KW-1185">Reference proteome</keyword>
<dbReference type="PANTHER" id="PTHR43303:SF4">
    <property type="entry name" value="NADPH DEHYDROGENASE C23G7.10C-RELATED"/>
    <property type="match status" value="1"/>
</dbReference>
<comment type="cofactor">
    <cofactor evidence="1">
        <name>FMN</name>
        <dbReference type="ChEBI" id="CHEBI:58210"/>
    </cofactor>
</comment>